<keyword evidence="3" id="KW-1185">Reference proteome</keyword>
<gene>
    <name evidence="2" type="ORF">UPYG_G00046970</name>
</gene>
<dbReference type="AlphaFoldDB" id="A0ABD0XR67"/>
<organism evidence="2 3">
    <name type="scientific">Umbra pygmaea</name>
    <name type="common">Eastern mudminnow</name>
    <dbReference type="NCBI Taxonomy" id="75934"/>
    <lineage>
        <taxon>Eukaryota</taxon>
        <taxon>Metazoa</taxon>
        <taxon>Chordata</taxon>
        <taxon>Craniata</taxon>
        <taxon>Vertebrata</taxon>
        <taxon>Euteleostomi</taxon>
        <taxon>Actinopterygii</taxon>
        <taxon>Neopterygii</taxon>
        <taxon>Teleostei</taxon>
        <taxon>Protacanthopterygii</taxon>
        <taxon>Esociformes</taxon>
        <taxon>Umbridae</taxon>
        <taxon>Umbra</taxon>
    </lineage>
</organism>
<dbReference type="PANTHER" id="PTHR45749:SF21">
    <property type="entry name" value="DUF4371 DOMAIN-CONTAINING PROTEIN"/>
    <property type="match status" value="1"/>
</dbReference>
<name>A0ABD0XR67_UMBPY</name>
<dbReference type="EMBL" id="JAGEUA010000001">
    <property type="protein sequence ID" value="KAL1023839.1"/>
    <property type="molecule type" value="Genomic_DNA"/>
</dbReference>
<reference evidence="2 3" key="1">
    <citation type="submission" date="2024-06" db="EMBL/GenBank/DDBJ databases">
        <authorList>
            <person name="Pan Q."/>
            <person name="Wen M."/>
            <person name="Jouanno E."/>
            <person name="Zahm M."/>
            <person name="Klopp C."/>
            <person name="Cabau C."/>
            <person name="Louis A."/>
            <person name="Berthelot C."/>
            <person name="Parey E."/>
            <person name="Roest Crollius H."/>
            <person name="Montfort J."/>
            <person name="Robinson-Rechavi M."/>
            <person name="Bouchez O."/>
            <person name="Lampietro C."/>
            <person name="Lopez Roques C."/>
            <person name="Donnadieu C."/>
            <person name="Postlethwait J."/>
            <person name="Bobe J."/>
            <person name="Verreycken H."/>
            <person name="Guiguen Y."/>
        </authorList>
    </citation>
    <scope>NUCLEOTIDE SEQUENCE [LARGE SCALE GENOMIC DNA]</scope>
    <source>
        <strain evidence="2">Up_M1</strain>
        <tissue evidence="2">Testis</tissue>
    </source>
</reference>
<dbReference type="Proteomes" id="UP001557470">
    <property type="component" value="Unassembled WGS sequence"/>
</dbReference>
<proteinExistence type="predicted"/>
<sequence length="655" mass="75526">MGKKSRKLLKKHNAQVRENRKQMKRFIACATFLGTCHSLAFRYINVRNDHSYDDQFKSLCKLISNPTADEYMKKLEESDSFPKFDDLIACTSEALLSEIKAEIRKAPYFSLKIDEGQDASSWNWKRSIMVRYVDDSGSIQERFLGFHDDEGQDAQAEFELIRDQMSDFDCEAKLVAQSYDSRAVSMKELNVLTLKVKEMAPHAIFVNSYSHSLSTVLSDGDPYHLGTDFFCDLMEFKSFVSEYSRLFSNAWTEMNGHPAPLDVDIVSVLLSEIADNYHQFYDTLNHIGNDMDWLSLDITHKANTLVSQHLEDFGFAFQLLTYNQVFPEIEFACDTLRFKALDVAACKACIEELIQHIQSKKSDSAFDIIYQRAETLAHHPCESLMSMPNEDPRVNFKALYHNALEVLTSHIQNRYAHLDDLKFLELLDPAKFSAMNIHFPTNALEDLAKVYGDLFDMDRLGEDLKAFYAGKGRQQDSDKLCDWIQFIRFQQNHKESLPELYKLMCLVATIGVISAGMEEENPCMKRIQDFVKETRIQGQLQQNMAVMFIEEEQLRICEELRKYCWYDKVTNLWAKKTKREDEFITKTSAEWSKDQAKRKHTGTEESQDSSATKQGAGKGVETQEMEVVGTEPPEDQMRHVIQSDAEEAVQLSRDF</sequence>
<evidence type="ECO:0000313" key="3">
    <source>
        <dbReference type="Proteomes" id="UP001557470"/>
    </source>
</evidence>
<dbReference type="PANTHER" id="PTHR45749">
    <property type="match status" value="1"/>
</dbReference>
<protein>
    <submittedName>
        <fullName evidence="2">Uncharacterized protein</fullName>
    </submittedName>
</protein>
<feature type="region of interest" description="Disordered" evidence="1">
    <location>
        <begin position="590"/>
        <end position="655"/>
    </location>
</feature>
<accession>A0ABD0XR67</accession>
<evidence type="ECO:0000256" key="1">
    <source>
        <dbReference type="SAM" id="MobiDB-lite"/>
    </source>
</evidence>
<comment type="caution">
    <text evidence="2">The sequence shown here is derived from an EMBL/GenBank/DDBJ whole genome shotgun (WGS) entry which is preliminary data.</text>
</comment>
<evidence type="ECO:0000313" key="2">
    <source>
        <dbReference type="EMBL" id="KAL1023839.1"/>
    </source>
</evidence>